<protein>
    <submittedName>
        <fullName evidence="2">Uncharacterized protein</fullName>
    </submittedName>
</protein>
<dbReference type="KEGG" id="oyw:OdinLCB4_002920"/>
<dbReference type="AlphaFoldDB" id="A0AAF0D394"/>
<evidence type="ECO:0000313" key="2">
    <source>
        <dbReference type="EMBL" id="WEU40881.1"/>
    </source>
</evidence>
<keyword evidence="1" id="KW-1133">Transmembrane helix</keyword>
<reference evidence="2" key="1">
    <citation type="journal article" date="2017" name="Nature">
        <title>Asgard archaea illuminate the origin of eukaryotic cellular complexity.</title>
        <authorList>
            <person name="Zaremba-Niedzwiedzka K."/>
            <person name="Caceres E.F."/>
            <person name="Saw J.H."/>
            <person name="Backstrom D."/>
            <person name="Juzokaite L."/>
            <person name="Vancaester E."/>
            <person name="Seitz K.W."/>
            <person name="Anantharaman K."/>
            <person name="Starnawski P."/>
            <person name="Kjeldsen K.U."/>
            <person name="Scott M.B."/>
            <person name="Nunoura T."/>
            <person name="Banfield J.F."/>
            <person name="Schramm A."/>
            <person name="Baker B.J."/>
            <person name="Spang A."/>
            <person name="Ettema T.J.G."/>
        </authorList>
    </citation>
    <scope>NUCLEOTIDE SEQUENCE</scope>
    <source>
        <strain evidence="2">LCB_4</strain>
    </source>
</reference>
<accession>A0AAF0D394</accession>
<sequence length="258" mass="28874">MNVQYNYTSTLKIIKYKAIPLDINTCLMIKIVVNIIIGDIFFNFNKKRAGDCVNKIFLAALLCGLIAFAFTQFPFQIRAQTTAQNTVTQPALSDHDDTPFKQFYDENETKIITVNLSVEVTEDGVITPGDNQTIWFKAAGGGYIYYNGYKNNFGFNVCFNNTLEGHLNYVNRAAGYHFKGLTVFNASTEVIENGYSVRVYGSGEIKGQTYIFKLEAVDKGEPSVFDEFHVWVYTDSGALYDYSGGVLSGGNINVNIQY</sequence>
<evidence type="ECO:0000313" key="3">
    <source>
        <dbReference type="Proteomes" id="UP000186851"/>
    </source>
</evidence>
<feature type="transmembrane region" description="Helical" evidence="1">
    <location>
        <begin position="27"/>
        <end position="44"/>
    </location>
</feature>
<dbReference type="EMBL" id="CP091871">
    <property type="protein sequence ID" value="WEU40881.1"/>
    <property type="molecule type" value="Genomic_DNA"/>
</dbReference>
<dbReference type="NCBIfam" id="NF041523">
    <property type="entry name" value="post_COAP_1"/>
    <property type="match status" value="1"/>
</dbReference>
<keyword evidence="1" id="KW-0472">Membrane</keyword>
<keyword evidence="1" id="KW-0812">Transmembrane</keyword>
<organism evidence="2 3">
    <name type="scientific">Odinarchaeota yellowstonii (strain LCB_4)</name>
    <dbReference type="NCBI Taxonomy" id="1841599"/>
    <lineage>
        <taxon>Archaea</taxon>
        <taxon>Promethearchaeati</taxon>
        <taxon>Candidatus Odinarchaeota</taxon>
        <taxon>Candidatus Odinarchaeia</taxon>
        <taxon>Candidatus Odinarchaeales</taxon>
        <taxon>Candidatus Odinarchaeaceae</taxon>
        <taxon>Candidatus Odinarchaeum</taxon>
    </lineage>
</organism>
<name>A0AAF0D394_ODILC</name>
<proteinExistence type="predicted"/>
<evidence type="ECO:0000256" key="1">
    <source>
        <dbReference type="SAM" id="Phobius"/>
    </source>
</evidence>
<reference evidence="2" key="2">
    <citation type="journal article" date="2022" name="Nat. Microbiol.">
        <title>A closed Candidatus Odinarchaeum chromosome exposes Asgard archaeal viruses.</title>
        <authorList>
            <person name="Tamarit D."/>
            <person name="Caceres E.F."/>
            <person name="Krupovic M."/>
            <person name="Nijland R."/>
            <person name="Eme L."/>
            <person name="Robinson N.P."/>
            <person name="Ettema T.J.G."/>
        </authorList>
    </citation>
    <scope>NUCLEOTIDE SEQUENCE</scope>
    <source>
        <strain evidence="2">LCB_4</strain>
    </source>
</reference>
<feature type="transmembrane region" description="Helical" evidence="1">
    <location>
        <begin position="56"/>
        <end position="75"/>
    </location>
</feature>
<dbReference type="Proteomes" id="UP000186851">
    <property type="component" value="Chromosome"/>
</dbReference>
<gene>
    <name evidence="2" type="ORF">OdinLCB4_002920</name>
</gene>